<dbReference type="Gene3D" id="3.20.20.80">
    <property type="entry name" value="Glycosidases"/>
    <property type="match status" value="1"/>
</dbReference>
<evidence type="ECO:0000256" key="4">
    <source>
        <dbReference type="RuleBase" id="RU003690"/>
    </source>
</evidence>
<dbReference type="OrthoDB" id="65569at2759"/>
<dbReference type="Proteomes" id="UP000245119">
    <property type="component" value="Linkage Group LG4"/>
</dbReference>
<dbReference type="EMBL" id="PZQS01000004">
    <property type="protein sequence ID" value="PVD31163.1"/>
    <property type="molecule type" value="Genomic_DNA"/>
</dbReference>
<keyword evidence="3" id="KW-0326">Glycosidase</keyword>
<dbReference type="PANTHER" id="PTHR10353:SF36">
    <property type="entry name" value="LP05116P"/>
    <property type="match status" value="1"/>
</dbReference>
<accession>A0A2T7PCL5</accession>
<keyword evidence="6" id="KW-1185">Reference proteome</keyword>
<dbReference type="InterPro" id="IPR017853">
    <property type="entry name" value="GH"/>
</dbReference>
<protein>
    <submittedName>
        <fullName evidence="5">Uncharacterized protein</fullName>
    </submittedName>
</protein>
<evidence type="ECO:0000313" key="5">
    <source>
        <dbReference type="EMBL" id="PVD31163.1"/>
    </source>
</evidence>
<evidence type="ECO:0000256" key="1">
    <source>
        <dbReference type="ARBA" id="ARBA00010838"/>
    </source>
</evidence>
<comment type="similarity">
    <text evidence="1 4">Belongs to the glycosyl hydrolase 1 family.</text>
</comment>
<dbReference type="GO" id="GO:0008422">
    <property type="term" value="F:beta-glucosidase activity"/>
    <property type="evidence" value="ECO:0007669"/>
    <property type="project" value="TreeGrafter"/>
</dbReference>
<dbReference type="SUPFAM" id="SSF51445">
    <property type="entry name" value="(Trans)glycosidases"/>
    <property type="match status" value="1"/>
</dbReference>
<evidence type="ECO:0000256" key="3">
    <source>
        <dbReference type="ARBA" id="ARBA00023295"/>
    </source>
</evidence>
<dbReference type="InterPro" id="IPR001360">
    <property type="entry name" value="Glyco_hydro_1"/>
</dbReference>
<keyword evidence="2" id="KW-0378">Hydrolase</keyword>
<dbReference type="STRING" id="400727.A0A2T7PCL5"/>
<reference evidence="5 6" key="1">
    <citation type="submission" date="2018-04" db="EMBL/GenBank/DDBJ databases">
        <title>The genome of golden apple snail Pomacea canaliculata provides insight into stress tolerance and invasive adaptation.</title>
        <authorList>
            <person name="Liu C."/>
            <person name="Liu B."/>
            <person name="Ren Y."/>
            <person name="Zhang Y."/>
            <person name="Wang H."/>
            <person name="Li S."/>
            <person name="Jiang F."/>
            <person name="Yin L."/>
            <person name="Zhang G."/>
            <person name="Qian W."/>
            <person name="Fan W."/>
        </authorList>
    </citation>
    <scope>NUCLEOTIDE SEQUENCE [LARGE SCALE GENOMIC DNA]</scope>
    <source>
        <strain evidence="5">SZHN2017</strain>
        <tissue evidence="5">Muscle</tissue>
    </source>
</reference>
<dbReference type="Pfam" id="PF00232">
    <property type="entry name" value="Glyco_hydro_1"/>
    <property type="match status" value="1"/>
</dbReference>
<sequence length="83" mass="9755">MMVKLGVTHYRFSISWTRLMPNGTSKSINQRGLAHYNDVINELLAHNIQPFVTLYHDDLPQALQEEGGWLKRHHPSTRLFRRD</sequence>
<dbReference type="PANTHER" id="PTHR10353">
    <property type="entry name" value="GLYCOSYL HYDROLASE"/>
    <property type="match status" value="1"/>
</dbReference>
<evidence type="ECO:0000313" key="6">
    <source>
        <dbReference type="Proteomes" id="UP000245119"/>
    </source>
</evidence>
<gene>
    <name evidence="5" type="ORF">C0Q70_06574</name>
</gene>
<evidence type="ECO:0000256" key="2">
    <source>
        <dbReference type="ARBA" id="ARBA00022801"/>
    </source>
</evidence>
<dbReference type="GO" id="GO:0005975">
    <property type="term" value="P:carbohydrate metabolic process"/>
    <property type="evidence" value="ECO:0007669"/>
    <property type="project" value="InterPro"/>
</dbReference>
<organism evidence="5 6">
    <name type="scientific">Pomacea canaliculata</name>
    <name type="common">Golden apple snail</name>
    <dbReference type="NCBI Taxonomy" id="400727"/>
    <lineage>
        <taxon>Eukaryota</taxon>
        <taxon>Metazoa</taxon>
        <taxon>Spiralia</taxon>
        <taxon>Lophotrochozoa</taxon>
        <taxon>Mollusca</taxon>
        <taxon>Gastropoda</taxon>
        <taxon>Caenogastropoda</taxon>
        <taxon>Architaenioglossa</taxon>
        <taxon>Ampullarioidea</taxon>
        <taxon>Ampullariidae</taxon>
        <taxon>Pomacea</taxon>
    </lineage>
</organism>
<name>A0A2T7PCL5_POMCA</name>
<comment type="caution">
    <text evidence="5">The sequence shown here is derived from an EMBL/GenBank/DDBJ whole genome shotgun (WGS) entry which is preliminary data.</text>
</comment>
<dbReference type="AlphaFoldDB" id="A0A2T7PCL5"/>
<proteinExistence type="inferred from homology"/>